<name>A0A9W8LQK6_9FUNG</name>
<evidence type="ECO:0000313" key="3">
    <source>
        <dbReference type="EMBL" id="KAJ2792842.1"/>
    </source>
</evidence>
<dbReference type="OrthoDB" id="1716625at2759"/>
<dbReference type="PANTHER" id="PTHR12673">
    <property type="entry name" value="FACIOGENITAL DYSPLASIA PROTEIN"/>
    <property type="match status" value="1"/>
</dbReference>
<organism evidence="3 4">
    <name type="scientific">Coemansia guatemalensis</name>
    <dbReference type="NCBI Taxonomy" id="2761395"/>
    <lineage>
        <taxon>Eukaryota</taxon>
        <taxon>Fungi</taxon>
        <taxon>Fungi incertae sedis</taxon>
        <taxon>Zoopagomycota</taxon>
        <taxon>Kickxellomycotina</taxon>
        <taxon>Kickxellomycetes</taxon>
        <taxon>Kickxellales</taxon>
        <taxon>Kickxellaceae</taxon>
        <taxon>Coemansia</taxon>
    </lineage>
</organism>
<sequence length="301" mass="34131">MPTLTFMVAYSDPKPAELPQRRESHVCHTKQPSSTAQHDTHTGSHASKNCNGTTTSVKVTELPTLEEQQQDAIAVGSKRDYVLHELLDTERVYVKDLEILVAALAIPLCKYAGPWAAQAEQMLRPLQLLFSFQYRFLKSLHDCSSVSATAQLFSINANQFETYIDYCGAYHWLNDLLERLRSDSEWPGFINAFQERVALYSDKRRLSIGDFLIKPVQRICKYPLFLRDLLKHTDVTEEPNTSKVLEHSLALLRGICDGVNQVQQRIDSLKLRHRLISSYFDNPELPLSVVSKLGEVVLSGP</sequence>
<feature type="non-terminal residue" evidence="3">
    <location>
        <position position="301"/>
    </location>
</feature>
<evidence type="ECO:0000259" key="2">
    <source>
        <dbReference type="PROSITE" id="PS50010"/>
    </source>
</evidence>
<dbReference type="GO" id="GO:0005737">
    <property type="term" value="C:cytoplasm"/>
    <property type="evidence" value="ECO:0007669"/>
    <property type="project" value="TreeGrafter"/>
</dbReference>
<accession>A0A9W8LQK6</accession>
<dbReference type="InterPro" id="IPR000219">
    <property type="entry name" value="DH_dom"/>
</dbReference>
<dbReference type="SUPFAM" id="SSF48065">
    <property type="entry name" value="DBL homology domain (DH-domain)"/>
    <property type="match status" value="1"/>
</dbReference>
<comment type="caution">
    <text evidence="3">The sequence shown here is derived from an EMBL/GenBank/DDBJ whole genome shotgun (WGS) entry which is preliminary data.</text>
</comment>
<dbReference type="EMBL" id="JANBUO010003113">
    <property type="protein sequence ID" value="KAJ2792842.1"/>
    <property type="molecule type" value="Genomic_DNA"/>
</dbReference>
<proteinExistence type="predicted"/>
<dbReference type="Pfam" id="PF00621">
    <property type="entry name" value="RhoGEF"/>
    <property type="match status" value="1"/>
</dbReference>
<gene>
    <name evidence="3" type="ORF">H4R20_006719</name>
</gene>
<feature type="domain" description="DH" evidence="2">
    <location>
        <begin position="78"/>
        <end position="262"/>
    </location>
</feature>
<dbReference type="PROSITE" id="PS50010">
    <property type="entry name" value="DH_2"/>
    <property type="match status" value="1"/>
</dbReference>
<protein>
    <recommendedName>
        <fullName evidence="2">DH domain-containing protein</fullName>
    </recommendedName>
</protein>
<dbReference type="InterPro" id="IPR051092">
    <property type="entry name" value="FYVE_RhoGEF_PH"/>
</dbReference>
<dbReference type="CDD" id="cd00160">
    <property type="entry name" value="RhoGEF"/>
    <property type="match status" value="1"/>
</dbReference>
<feature type="compositionally biased region" description="Polar residues" evidence="1">
    <location>
        <begin position="30"/>
        <end position="53"/>
    </location>
</feature>
<keyword evidence="4" id="KW-1185">Reference proteome</keyword>
<dbReference type="SMART" id="SM00325">
    <property type="entry name" value="RhoGEF"/>
    <property type="match status" value="1"/>
</dbReference>
<feature type="region of interest" description="Disordered" evidence="1">
    <location>
        <begin position="10"/>
        <end position="53"/>
    </location>
</feature>
<dbReference type="AlphaFoldDB" id="A0A9W8LQK6"/>
<dbReference type="Proteomes" id="UP001140094">
    <property type="component" value="Unassembled WGS sequence"/>
</dbReference>
<dbReference type="Gene3D" id="1.20.900.10">
    <property type="entry name" value="Dbl homology (DH) domain"/>
    <property type="match status" value="1"/>
</dbReference>
<evidence type="ECO:0000313" key="4">
    <source>
        <dbReference type="Proteomes" id="UP001140094"/>
    </source>
</evidence>
<evidence type="ECO:0000256" key="1">
    <source>
        <dbReference type="SAM" id="MobiDB-lite"/>
    </source>
</evidence>
<dbReference type="GO" id="GO:0005085">
    <property type="term" value="F:guanyl-nucleotide exchange factor activity"/>
    <property type="evidence" value="ECO:0007669"/>
    <property type="project" value="InterPro"/>
</dbReference>
<dbReference type="InterPro" id="IPR035899">
    <property type="entry name" value="DBL_dom_sf"/>
</dbReference>
<dbReference type="PANTHER" id="PTHR12673:SF159">
    <property type="entry name" value="LD03170P"/>
    <property type="match status" value="1"/>
</dbReference>
<reference evidence="3" key="1">
    <citation type="submission" date="2022-07" db="EMBL/GenBank/DDBJ databases">
        <title>Phylogenomic reconstructions and comparative analyses of Kickxellomycotina fungi.</title>
        <authorList>
            <person name="Reynolds N.K."/>
            <person name="Stajich J.E."/>
            <person name="Barry K."/>
            <person name="Grigoriev I.V."/>
            <person name="Crous P."/>
            <person name="Smith M.E."/>
        </authorList>
    </citation>
    <scope>NUCLEOTIDE SEQUENCE</scope>
    <source>
        <strain evidence="3">NRRL 1565</strain>
    </source>
</reference>